<dbReference type="GO" id="GO:0071949">
    <property type="term" value="F:FAD binding"/>
    <property type="evidence" value="ECO:0007669"/>
    <property type="project" value="InterPro"/>
</dbReference>
<reference evidence="6" key="1">
    <citation type="submission" date="2019-09" db="EMBL/GenBank/DDBJ databases">
        <title>Draft genome information of white flower Hibiscus syriacus.</title>
        <authorList>
            <person name="Kim Y.-M."/>
        </authorList>
    </citation>
    <scope>NUCLEOTIDE SEQUENCE [LARGE SCALE GENOMIC DNA]</scope>
    <source>
        <strain evidence="6">YM2019G1</strain>
    </source>
</reference>
<dbReference type="Pfam" id="PF01565">
    <property type="entry name" value="FAD_binding_4"/>
    <property type="match status" value="1"/>
</dbReference>
<name>A0A6A2Z8I4_HIBSY</name>
<dbReference type="OrthoDB" id="415825at2759"/>
<evidence type="ECO:0000259" key="5">
    <source>
        <dbReference type="PROSITE" id="PS51387"/>
    </source>
</evidence>
<dbReference type="SUPFAM" id="SSF56176">
    <property type="entry name" value="FAD-binding/transporter-associated domain-like"/>
    <property type="match status" value="1"/>
</dbReference>
<dbReference type="InterPro" id="IPR006094">
    <property type="entry name" value="Oxid_FAD_bind_N"/>
</dbReference>
<organism evidence="6 7">
    <name type="scientific">Hibiscus syriacus</name>
    <name type="common">Rose of Sharon</name>
    <dbReference type="NCBI Taxonomy" id="106335"/>
    <lineage>
        <taxon>Eukaryota</taxon>
        <taxon>Viridiplantae</taxon>
        <taxon>Streptophyta</taxon>
        <taxon>Embryophyta</taxon>
        <taxon>Tracheophyta</taxon>
        <taxon>Spermatophyta</taxon>
        <taxon>Magnoliopsida</taxon>
        <taxon>eudicotyledons</taxon>
        <taxon>Gunneridae</taxon>
        <taxon>Pentapetalae</taxon>
        <taxon>rosids</taxon>
        <taxon>malvids</taxon>
        <taxon>Malvales</taxon>
        <taxon>Malvaceae</taxon>
        <taxon>Malvoideae</taxon>
        <taxon>Hibiscus</taxon>
    </lineage>
</organism>
<evidence type="ECO:0000313" key="7">
    <source>
        <dbReference type="Proteomes" id="UP000436088"/>
    </source>
</evidence>
<feature type="compositionally biased region" description="Basic and acidic residues" evidence="4">
    <location>
        <begin position="1"/>
        <end position="13"/>
    </location>
</feature>
<dbReference type="PANTHER" id="PTHR13878:SF112">
    <property type="entry name" value="CYTOKININ DEHYDROGENASE 7"/>
    <property type="match status" value="1"/>
</dbReference>
<dbReference type="PROSITE" id="PS51387">
    <property type="entry name" value="FAD_PCMH"/>
    <property type="match status" value="1"/>
</dbReference>
<accession>A0A6A2Z8I4</accession>
<feature type="region of interest" description="Disordered" evidence="4">
    <location>
        <begin position="1"/>
        <end position="21"/>
    </location>
</feature>
<gene>
    <name evidence="6" type="ORF">F3Y22_tig00111008pilonHSYRG00244</name>
</gene>
<comment type="similarity">
    <text evidence="2">Belongs to the oxygen-dependent FAD-linked oxidoreductase family.</text>
</comment>
<evidence type="ECO:0000256" key="4">
    <source>
        <dbReference type="SAM" id="MobiDB-lite"/>
    </source>
</evidence>
<dbReference type="PANTHER" id="PTHR13878">
    <property type="entry name" value="GULONOLACTONE OXIDASE"/>
    <property type="match status" value="1"/>
</dbReference>
<comment type="cofactor">
    <cofactor evidence="1">
        <name>FAD</name>
        <dbReference type="ChEBI" id="CHEBI:57692"/>
    </cofactor>
</comment>
<dbReference type="GO" id="GO:0016491">
    <property type="term" value="F:oxidoreductase activity"/>
    <property type="evidence" value="ECO:0007669"/>
    <property type="project" value="UniProtKB-KW"/>
</dbReference>
<dbReference type="InterPro" id="IPR050432">
    <property type="entry name" value="FAD-linked_Oxidoreductases_BP"/>
</dbReference>
<dbReference type="Gene3D" id="3.30.465.10">
    <property type="match status" value="1"/>
</dbReference>
<dbReference type="InterPro" id="IPR036318">
    <property type="entry name" value="FAD-bd_PCMH-like_sf"/>
</dbReference>
<evidence type="ECO:0000256" key="3">
    <source>
        <dbReference type="ARBA" id="ARBA00023002"/>
    </source>
</evidence>
<dbReference type="Proteomes" id="UP000436088">
    <property type="component" value="Unassembled WGS sequence"/>
</dbReference>
<comment type="caution">
    <text evidence="6">The sequence shown here is derived from an EMBL/GenBank/DDBJ whole genome shotgun (WGS) entry which is preliminary data.</text>
</comment>
<protein>
    <submittedName>
        <fullName evidence="6">Cytokinin dehydrogenase 6</fullName>
    </submittedName>
</protein>
<dbReference type="InterPro" id="IPR016166">
    <property type="entry name" value="FAD-bd_PCMH"/>
</dbReference>
<feature type="domain" description="FAD-binding PCMH-type" evidence="5">
    <location>
        <begin position="54"/>
        <end position="232"/>
    </location>
</feature>
<dbReference type="AlphaFoldDB" id="A0A6A2Z8I4"/>
<proteinExistence type="inferred from homology"/>
<evidence type="ECO:0000256" key="1">
    <source>
        <dbReference type="ARBA" id="ARBA00001974"/>
    </source>
</evidence>
<evidence type="ECO:0000313" key="6">
    <source>
        <dbReference type="EMBL" id="KAE8687826.1"/>
    </source>
</evidence>
<keyword evidence="7" id="KW-1185">Reference proteome</keyword>
<dbReference type="EMBL" id="VEPZ02001200">
    <property type="protein sequence ID" value="KAE8687826.1"/>
    <property type="molecule type" value="Genomic_DNA"/>
</dbReference>
<sequence length="242" mass="25689">MIADFERIAHDTDGEPQTDDDIYSITKSLRLQLQGSIEIGGNTGTTSKDIGGLYSAEPLALIKPSGVDDIARVVKAASQVPHMTVAARGNGHSVNGQSMNDGGLVIDMRSTEENLFRLITLDCCTNYIDVSGGAIWEDVLTRCVSEFGLTPRSWTDYLGLTVGGTLSNAGVSGQAFRYGPQISNVMELDVVTGKGDIAVCSETQNPELFFGVLGGLGQFGIITRARVKVQTAPDMVGLSVLE</sequence>
<evidence type="ECO:0000256" key="2">
    <source>
        <dbReference type="ARBA" id="ARBA00005466"/>
    </source>
</evidence>
<keyword evidence="3" id="KW-0560">Oxidoreductase</keyword>
<dbReference type="Gene3D" id="3.30.43.10">
    <property type="entry name" value="Uridine Diphospho-n-acetylenolpyruvylglucosamine Reductase, domain 2"/>
    <property type="match status" value="1"/>
</dbReference>
<dbReference type="InterPro" id="IPR016169">
    <property type="entry name" value="FAD-bd_PCMH_sub2"/>
</dbReference>
<dbReference type="InterPro" id="IPR016167">
    <property type="entry name" value="FAD-bd_PCMH_sub1"/>
</dbReference>